<evidence type="ECO:0000313" key="4">
    <source>
        <dbReference type="Proteomes" id="UP001177592"/>
    </source>
</evidence>
<reference evidence="1 3" key="1">
    <citation type="submission" date="2019-03" db="EMBL/GenBank/DDBJ databases">
        <title>Long-read sequencing reveals hyperdense prophage content in a complex bacterial symbiont genome.</title>
        <authorList>
            <person name="Frost C.L."/>
            <person name="Siozios S."/>
            <person name="Nadal-Jimenez P."/>
            <person name="Brockhurst M.A."/>
            <person name="King K.C."/>
            <person name="Darby A.C."/>
            <person name="Hurst G.D.D."/>
        </authorList>
    </citation>
    <scope>NUCLEOTIDE SEQUENCE [LARGE SCALE GENOMIC DNA]</scope>
    <source>
        <strain evidence="1 3">FIN</strain>
        <plasmid evidence="1">pArsFIN13</plasmid>
        <plasmid evidence="3">parsfin13</plasmid>
    </source>
</reference>
<name>A0A4P7LAT8_9GAMM</name>
<dbReference type="KEGG" id="ans:ArsFIN_55290"/>
<keyword evidence="1" id="KW-0614">Plasmid</keyword>
<protein>
    <submittedName>
        <fullName evidence="2">Phage major tail tube protein</fullName>
    </submittedName>
    <submittedName>
        <fullName evidence="1">Phage tail tube protein FII</fullName>
    </submittedName>
</protein>
<dbReference type="InterPro" id="IPR006498">
    <property type="entry name" value="Tail_tube"/>
</dbReference>
<proteinExistence type="predicted"/>
<geneLocation type="plasmid" evidence="3">
    <name>parsfin13</name>
</geneLocation>
<dbReference type="EMBL" id="CP123525">
    <property type="protein sequence ID" value="WGM08269.1"/>
    <property type="molecule type" value="Genomic_DNA"/>
</dbReference>
<geneLocation type="plasmid" evidence="1">
    <name>pArsFIN13</name>
</geneLocation>
<accession>A0A4P7LAT8</accession>
<evidence type="ECO:0000313" key="2">
    <source>
        <dbReference type="EMBL" id="WGM08269.1"/>
    </source>
</evidence>
<organism evidence="1 3">
    <name type="scientific">Arsenophonus nasoniae</name>
    <name type="common">son-killer infecting Nasonia vitripennis</name>
    <dbReference type="NCBI Taxonomy" id="638"/>
    <lineage>
        <taxon>Bacteria</taxon>
        <taxon>Pseudomonadati</taxon>
        <taxon>Pseudomonadota</taxon>
        <taxon>Gammaproteobacteria</taxon>
        <taxon>Enterobacterales</taxon>
        <taxon>Morganellaceae</taxon>
        <taxon>Arsenophonus</taxon>
    </lineage>
</organism>
<geneLocation type="plasmid" evidence="2 4">
    <name>paNv_CAN2</name>
</geneLocation>
<keyword evidence="4" id="KW-1185">Reference proteome</keyword>
<dbReference type="EMBL" id="CP038625">
    <property type="protein sequence ID" value="QBY46918.1"/>
    <property type="molecule type" value="Genomic_DNA"/>
</dbReference>
<reference evidence="2" key="2">
    <citation type="submission" date="2023-04" db="EMBL/GenBank/DDBJ databases">
        <title>Genome dynamics across the evolutionary transition to endosymbiosis.</title>
        <authorList>
            <person name="Siozios S."/>
            <person name="Nadal-Jimenez P."/>
            <person name="Azagi T."/>
            <person name="Sprong H."/>
            <person name="Frost C.L."/>
            <person name="Parratt S.R."/>
            <person name="Taylor G."/>
            <person name="Brettell L."/>
            <person name="Lew K.C."/>
            <person name="Croft L."/>
            <person name="King K.C."/>
            <person name="Brockhurst M.A."/>
            <person name="Hypsa V."/>
            <person name="Novakova E."/>
            <person name="Darby A.C."/>
            <person name="Hurst G.D.D."/>
        </authorList>
    </citation>
    <scope>NUCLEOTIDE SEQUENCE</scope>
    <source>
        <strain evidence="2">ANv_CAN</strain>
        <plasmid evidence="2">paNv_CAN2</plasmid>
    </source>
</reference>
<dbReference type="Proteomes" id="UP000295134">
    <property type="component" value="Plasmid pArsFIN13"/>
</dbReference>
<dbReference type="Proteomes" id="UP001177592">
    <property type="component" value="Plasmid paNv_CAN2"/>
</dbReference>
<dbReference type="RefSeq" id="WP_026824247.1">
    <property type="nucleotide sequence ID" value="NZ_CP038625.1"/>
</dbReference>
<dbReference type="AlphaFoldDB" id="A0A4P7LAT8"/>
<evidence type="ECO:0000313" key="3">
    <source>
        <dbReference type="Proteomes" id="UP000295134"/>
    </source>
</evidence>
<evidence type="ECO:0000313" key="1">
    <source>
        <dbReference type="EMBL" id="QBY46918.1"/>
    </source>
</evidence>
<dbReference type="Pfam" id="PF04985">
    <property type="entry name" value="Phage_tube"/>
    <property type="match status" value="1"/>
</dbReference>
<dbReference type="GeneID" id="39751665"/>
<dbReference type="NCBIfam" id="TIGR01611">
    <property type="entry name" value="tail_tube"/>
    <property type="match status" value="1"/>
</dbReference>
<gene>
    <name evidence="1" type="ORF">ArsFIN_55290</name>
    <name evidence="2" type="ORF">QE258_22810</name>
</gene>
<sequence>MALPRKLKNMNLFDDGQSWLGVVEEVTLPKLTRKMEGYRGGGMNGEAQIDLGLDGGALDMEFTLGGLDAQLYKQWGITTLAGVPLRFCGAYQRDDTGEVTAVEIVTRGRFSEIDPGSAKSGDNTQTKLSFKATYFKLLWDGQELIEIDVINLIEKVAGVDRLEKQRAALGL</sequence>